<name>F8N7H4_9BACT</name>
<dbReference type="OrthoDB" id="9802247at2"/>
<evidence type="ECO:0000313" key="1">
    <source>
        <dbReference type="EMBL" id="EGN57434.1"/>
    </source>
</evidence>
<dbReference type="EMBL" id="GL945017">
    <property type="protein sequence ID" value="EGN57434.1"/>
    <property type="molecule type" value="Genomic_DNA"/>
</dbReference>
<dbReference type="RefSeq" id="WP_007574991.1">
    <property type="nucleotide sequence ID" value="NZ_GL945017.1"/>
</dbReference>
<dbReference type="Proteomes" id="UP000002772">
    <property type="component" value="Unassembled WGS sequence"/>
</dbReference>
<proteinExistence type="predicted"/>
<gene>
    <name evidence="1" type="ORF">Premu_2040</name>
</gene>
<dbReference type="HOGENOM" id="CLU_1174573_0_0_10"/>
<sequence length="236" mass="27508">MARRQRRAFLMRWNPRISSYTQERFDKDFPSGEACDDWSIWDYQKSHSGDLYFMAKVGSKVNGIVWGGYLNGRPYQLQDIATDQILPGRFIKLTYQFIQDIDKQRAFTSDELSEVLPNIDWDHGHSGVQLSIEDSEKLALYLGNMMLHMKEDKYITYDSYEEKHYVICDMITYLCPQLKERLLKEGKIADGYKPAKEITDIGVNYIENAVKENTCLEDILFLTNINGELILLSDED</sequence>
<organism evidence="1 2">
    <name type="scientific">Hallella multisaccharivorax DSM 17128</name>
    <dbReference type="NCBI Taxonomy" id="688246"/>
    <lineage>
        <taxon>Bacteria</taxon>
        <taxon>Pseudomonadati</taxon>
        <taxon>Bacteroidota</taxon>
        <taxon>Bacteroidia</taxon>
        <taxon>Bacteroidales</taxon>
        <taxon>Prevotellaceae</taxon>
        <taxon>Hallella</taxon>
    </lineage>
</organism>
<protein>
    <submittedName>
        <fullName evidence="1">Uncharacterized protein</fullName>
    </submittedName>
</protein>
<evidence type="ECO:0000313" key="2">
    <source>
        <dbReference type="Proteomes" id="UP000002772"/>
    </source>
</evidence>
<reference evidence="2" key="1">
    <citation type="journal article" date="2011" name="Stand. Genomic Sci.">
        <title>Non-contiguous finished genome sequence of the opportunistic oral pathogen Prevotella multisaccharivorax type strain (PPPA20).</title>
        <authorList>
            <person name="Pati A."/>
            <person name="Gronow S."/>
            <person name="Lu M."/>
            <person name="Lapidus A."/>
            <person name="Nolan M."/>
            <person name="Lucas S."/>
            <person name="Hammon N."/>
            <person name="Deshpande S."/>
            <person name="Cheng J.F."/>
            <person name="Tapia R."/>
            <person name="Han C."/>
            <person name="Goodwin L."/>
            <person name="Pitluck S."/>
            <person name="Liolios K."/>
            <person name="Pagani I."/>
            <person name="Mavromatis K."/>
            <person name="Mikhailova N."/>
            <person name="Huntemann M."/>
            <person name="Chen A."/>
            <person name="Palaniappan K."/>
            <person name="Land M."/>
            <person name="Hauser L."/>
            <person name="Detter J.C."/>
            <person name="Brambilla E.M."/>
            <person name="Rohde M."/>
            <person name="Goker M."/>
            <person name="Woyke T."/>
            <person name="Bristow J."/>
            <person name="Eisen J.A."/>
            <person name="Markowitz V."/>
            <person name="Hugenholtz P."/>
            <person name="Kyrpides N.C."/>
            <person name="Klenk H.P."/>
            <person name="Ivanova N."/>
        </authorList>
    </citation>
    <scope>NUCLEOTIDE SEQUENCE [LARGE SCALE GENOMIC DNA]</scope>
    <source>
        <strain evidence="2">DSM 17128</strain>
    </source>
</reference>
<keyword evidence="2" id="KW-1185">Reference proteome</keyword>
<dbReference type="AlphaFoldDB" id="F8N7H4"/>
<accession>F8N7H4</accession>